<dbReference type="Pfam" id="PF07716">
    <property type="entry name" value="bZIP_2"/>
    <property type="match status" value="1"/>
</dbReference>
<organism evidence="4 5">
    <name type="scientific">Pythium oligandrum</name>
    <name type="common">Mycoparasitic fungus</name>
    <dbReference type="NCBI Taxonomy" id="41045"/>
    <lineage>
        <taxon>Eukaryota</taxon>
        <taxon>Sar</taxon>
        <taxon>Stramenopiles</taxon>
        <taxon>Oomycota</taxon>
        <taxon>Peronosporomycetes</taxon>
        <taxon>Pythiales</taxon>
        <taxon>Pythiaceae</taxon>
        <taxon>Pythium</taxon>
    </lineage>
</organism>
<evidence type="ECO:0000313" key="4">
    <source>
        <dbReference type="EMBL" id="TMW59075.1"/>
    </source>
</evidence>
<gene>
    <name evidence="4" type="ORF">Poli38472_007220</name>
</gene>
<feature type="region of interest" description="Disordered" evidence="2">
    <location>
        <begin position="88"/>
        <end position="109"/>
    </location>
</feature>
<keyword evidence="5" id="KW-1185">Reference proteome</keyword>
<dbReference type="OrthoDB" id="166493at2759"/>
<name>A0A8K1CA40_PYTOL</name>
<evidence type="ECO:0000256" key="2">
    <source>
        <dbReference type="SAM" id="MobiDB-lite"/>
    </source>
</evidence>
<reference evidence="4" key="1">
    <citation type="submission" date="2019-03" db="EMBL/GenBank/DDBJ databases">
        <title>Long read genome sequence of the mycoparasitic Pythium oligandrum ATCC 38472 isolated from sugarbeet rhizosphere.</title>
        <authorList>
            <person name="Gaulin E."/>
        </authorList>
    </citation>
    <scope>NUCLEOTIDE SEQUENCE</scope>
    <source>
        <strain evidence="4">ATCC 38472_TT</strain>
    </source>
</reference>
<accession>A0A8K1CA40</accession>
<sequence length="437" mass="49992">MTQFVGVDGALDASLAFYPMAAMKADAESLTPTSLDSVFATADLGPNEIKLEKLSDGDDDFAAMFREEEGGGAVGVVDVDQRRQLSIERRRKRNREAMQRSRQRDKDYMEGLRQTAASLQKKHDELVQQMNERLAVSTALGNATQADLQKRLEAAREEAQKLKELNLRFKEEITERIKGEDRMEGLLKELIKEQERNVGTLSAILYDSMTPHVDEDRAMKIIMEARQTRLCIEKKRMVSCQPANVIFGWETRHCFVGKYMYMECTKTFRHCKAEVVCSRAWTNAVKMISYRTMAAVETQRWKVISTINEDTFLSSRDKVDPENAGEFVRLFYLRFRVKEPDGSYAIGTRTIREHDLADSSIEKLWANQIVLWTMFVPVRECDVTTGEEIEHCRVRFIGRTAFGDRAAAERNALETFVGLCRWENANVGPFMNLPMSS</sequence>
<dbReference type="AlphaFoldDB" id="A0A8K1CA40"/>
<evidence type="ECO:0000313" key="5">
    <source>
        <dbReference type="Proteomes" id="UP000794436"/>
    </source>
</evidence>
<keyword evidence="1" id="KW-0175">Coiled coil</keyword>
<feature type="compositionally biased region" description="Basic and acidic residues" evidence="2">
    <location>
        <begin position="95"/>
        <end position="109"/>
    </location>
</feature>
<dbReference type="GO" id="GO:0003700">
    <property type="term" value="F:DNA-binding transcription factor activity"/>
    <property type="evidence" value="ECO:0007669"/>
    <property type="project" value="InterPro"/>
</dbReference>
<dbReference type="InterPro" id="IPR004827">
    <property type="entry name" value="bZIP"/>
</dbReference>
<proteinExistence type="predicted"/>
<feature type="domain" description="BZIP" evidence="3">
    <location>
        <begin position="84"/>
        <end position="132"/>
    </location>
</feature>
<dbReference type="EMBL" id="SPLM01000110">
    <property type="protein sequence ID" value="TMW59075.1"/>
    <property type="molecule type" value="Genomic_DNA"/>
</dbReference>
<feature type="coiled-coil region" evidence="1">
    <location>
        <begin position="109"/>
        <end position="175"/>
    </location>
</feature>
<dbReference type="Gene3D" id="1.20.5.170">
    <property type="match status" value="1"/>
</dbReference>
<dbReference type="SUPFAM" id="SSF57959">
    <property type="entry name" value="Leucine zipper domain"/>
    <property type="match status" value="1"/>
</dbReference>
<comment type="caution">
    <text evidence="4">The sequence shown here is derived from an EMBL/GenBank/DDBJ whole genome shotgun (WGS) entry which is preliminary data.</text>
</comment>
<dbReference type="InterPro" id="IPR046347">
    <property type="entry name" value="bZIP_sf"/>
</dbReference>
<dbReference type="PROSITE" id="PS50217">
    <property type="entry name" value="BZIP"/>
    <property type="match status" value="1"/>
</dbReference>
<evidence type="ECO:0000256" key="1">
    <source>
        <dbReference type="SAM" id="Coils"/>
    </source>
</evidence>
<dbReference type="CDD" id="cd14809">
    <property type="entry name" value="bZIP_AUREO-like"/>
    <property type="match status" value="1"/>
</dbReference>
<protein>
    <recommendedName>
        <fullName evidence="3">BZIP domain-containing protein</fullName>
    </recommendedName>
</protein>
<evidence type="ECO:0000259" key="3">
    <source>
        <dbReference type="PROSITE" id="PS50217"/>
    </source>
</evidence>
<dbReference type="Proteomes" id="UP000794436">
    <property type="component" value="Unassembled WGS sequence"/>
</dbReference>